<dbReference type="PIRSF" id="PIRSF006060">
    <property type="entry name" value="AA_transporter"/>
    <property type="match status" value="1"/>
</dbReference>
<feature type="transmembrane region" description="Helical" evidence="6">
    <location>
        <begin position="110"/>
        <end position="130"/>
    </location>
</feature>
<feature type="transmembrane region" description="Helical" evidence="6">
    <location>
        <begin position="351"/>
        <end position="372"/>
    </location>
</feature>
<proteinExistence type="predicted"/>
<evidence type="ECO:0000256" key="4">
    <source>
        <dbReference type="ARBA" id="ARBA00022989"/>
    </source>
</evidence>
<dbReference type="EMBL" id="RBQE01000531">
    <property type="protein sequence ID" value="RMO97868.1"/>
    <property type="molecule type" value="Genomic_DNA"/>
</dbReference>
<evidence type="ECO:0000259" key="7">
    <source>
        <dbReference type="Pfam" id="PF00324"/>
    </source>
</evidence>
<feature type="domain" description="Amino acid permease/ SLC12A" evidence="7">
    <location>
        <begin position="82"/>
        <end position="490"/>
    </location>
</feature>
<evidence type="ECO:0000256" key="2">
    <source>
        <dbReference type="ARBA" id="ARBA00022448"/>
    </source>
</evidence>
<dbReference type="Proteomes" id="UP000281604">
    <property type="component" value="Unassembled WGS sequence"/>
</dbReference>
<comment type="caution">
    <text evidence="8">The sequence shown here is derived from an EMBL/GenBank/DDBJ whole genome shotgun (WGS) entry which is preliminary data.</text>
</comment>
<dbReference type="PANTHER" id="PTHR43495:SF5">
    <property type="entry name" value="GAMMA-AMINOBUTYRIC ACID PERMEASE"/>
    <property type="match status" value="1"/>
</dbReference>
<keyword evidence="4 6" id="KW-1133">Transmembrane helix</keyword>
<keyword evidence="5 6" id="KW-0472">Membrane</keyword>
<dbReference type="AlphaFoldDB" id="A0A3M3ZTB7"/>
<feature type="transmembrane region" description="Helical" evidence="6">
    <location>
        <begin position="426"/>
        <end position="444"/>
    </location>
</feature>
<protein>
    <submittedName>
        <fullName evidence="8">Gamma-aminobutyrate:proton symporter, AAT family</fullName>
    </submittedName>
</protein>
<accession>A0A3M3ZTB7</accession>
<keyword evidence="2" id="KW-0813">Transport</keyword>
<feature type="transmembrane region" description="Helical" evidence="6">
    <location>
        <begin position="150"/>
        <end position="168"/>
    </location>
</feature>
<organism evidence="8 9">
    <name type="scientific">Pseudomonas syringae pv. persicae</name>
    <dbReference type="NCBI Taxonomy" id="237306"/>
    <lineage>
        <taxon>Bacteria</taxon>
        <taxon>Pseudomonadati</taxon>
        <taxon>Pseudomonadota</taxon>
        <taxon>Gammaproteobacteria</taxon>
        <taxon>Pseudomonadales</taxon>
        <taxon>Pseudomonadaceae</taxon>
        <taxon>Pseudomonas</taxon>
    </lineage>
</organism>
<dbReference type="Pfam" id="PF00324">
    <property type="entry name" value="AA_permease"/>
    <property type="match status" value="1"/>
</dbReference>
<gene>
    <name evidence="8" type="ORF">ALQ30_100717</name>
</gene>
<dbReference type="NCBIfam" id="TIGR01773">
    <property type="entry name" value="GABAperm"/>
    <property type="match status" value="1"/>
</dbReference>
<feature type="transmembrane region" description="Helical" evidence="6">
    <location>
        <begin position="188"/>
        <end position="208"/>
    </location>
</feature>
<feature type="transmembrane region" description="Helical" evidence="6">
    <location>
        <begin position="220"/>
        <end position="242"/>
    </location>
</feature>
<feature type="transmembrane region" description="Helical" evidence="6">
    <location>
        <begin position="262"/>
        <end position="284"/>
    </location>
</feature>
<evidence type="ECO:0000313" key="9">
    <source>
        <dbReference type="Proteomes" id="UP000281604"/>
    </source>
</evidence>
<sequence>MLQTAYKTIVLHASSATLQASYSLSDVVFEIFWRNSCVNNKERHRSFLFTQCFGVPRSSCIGGFMSSTANSSELEQGLKPRHITMLSIAGVIGAGLFVGSGHAIAEAGPAVLLAYAAAGTLVVLVMRMLAEMAVASPDTGSFSTYADRAIGHWAGFTIGWLYWWFWVLVIPLEANAAATILHAWFPNIAIWMFTLVITLVLTATNLFSVKNYGEFEFWFALIKVVAIIAFVVLGVAAIFGLLPTSNVSGVSHLFDTGGFLPNGMGAVLAAMLTTMFSFMGTEIVTIAAAESKNPGRQITKATNSVIWRIFLFYLVSIFIVVSLVPWNDPRLAEVGSYQTVLDAMGIPNAKLIVDLVVLVAVTSCLNSALYTASRMLFSLGKRGDAPAVSKRTSKGGTPRWAVIMSTAAAFLTVFANYIAPAAVFDFLLASSGAIALLVYLVIAVSQLRMRQKRIAAGEAIDFKMWLFPWLTWAVIAFIVAVLTIMLLQEEHRLEIIATGVLSLLVIGAGLIVSRRRKAGRVGAAALG</sequence>
<dbReference type="GO" id="GO:0015185">
    <property type="term" value="F:gamma-aminobutyric acid transmembrane transporter activity"/>
    <property type="evidence" value="ECO:0007669"/>
    <property type="project" value="InterPro"/>
</dbReference>
<keyword evidence="3 6" id="KW-0812">Transmembrane</keyword>
<dbReference type="PANTHER" id="PTHR43495">
    <property type="entry name" value="GABA PERMEASE"/>
    <property type="match status" value="1"/>
</dbReference>
<dbReference type="FunFam" id="1.20.1740.10:FF:000001">
    <property type="entry name" value="Amino acid permease"/>
    <property type="match status" value="1"/>
</dbReference>
<feature type="transmembrane region" description="Helical" evidence="6">
    <location>
        <begin position="493"/>
        <end position="512"/>
    </location>
</feature>
<comment type="subcellular location">
    <subcellularLocation>
        <location evidence="1">Membrane</location>
        <topology evidence="1">Multi-pass membrane protein</topology>
    </subcellularLocation>
</comment>
<dbReference type="InterPro" id="IPR004841">
    <property type="entry name" value="AA-permease/SLC12A_dom"/>
</dbReference>
<feature type="transmembrane region" description="Helical" evidence="6">
    <location>
        <begin position="305"/>
        <end position="326"/>
    </location>
</feature>
<dbReference type="InterPro" id="IPR004840">
    <property type="entry name" value="Amino_acid_permease_CS"/>
</dbReference>
<reference evidence="8 9" key="1">
    <citation type="submission" date="2018-08" db="EMBL/GenBank/DDBJ databases">
        <title>Recombination of ecologically and evolutionarily significant loci maintains genetic cohesion in the Pseudomonas syringae species complex.</title>
        <authorList>
            <person name="Dillon M."/>
            <person name="Thakur S."/>
            <person name="Almeida R.N.D."/>
            <person name="Weir B.S."/>
            <person name="Guttman D.S."/>
        </authorList>
    </citation>
    <scope>NUCLEOTIDE SEQUENCE [LARGE SCALE GENOMIC DNA]</scope>
    <source>
        <strain evidence="8 9">ICMP 3706</strain>
    </source>
</reference>
<dbReference type="PROSITE" id="PS00218">
    <property type="entry name" value="AMINO_ACID_PERMEASE_1"/>
    <property type="match status" value="1"/>
</dbReference>
<name>A0A3M3ZTB7_9PSED</name>
<evidence type="ECO:0000313" key="8">
    <source>
        <dbReference type="EMBL" id="RMO97868.1"/>
    </source>
</evidence>
<feature type="transmembrane region" description="Helical" evidence="6">
    <location>
        <begin position="83"/>
        <end position="104"/>
    </location>
</feature>
<evidence type="ECO:0000256" key="6">
    <source>
        <dbReference type="SAM" id="Phobius"/>
    </source>
</evidence>
<dbReference type="Gene3D" id="1.20.1740.10">
    <property type="entry name" value="Amino acid/polyamine transporter I"/>
    <property type="match status" value="1"/>
</dbReference>
<dbReference type="GO" id="GO:0016020">
    <property type="term" value="C:membrane"/>
    <property type="evidence" value="ECO:0007669"/>
    <property type="project" value="UniProtKB-SubCell"/>
</dbReference>
<evidence type="ECO:0000256" key="3">
    <source>
        <dbReference type="ARBA" id="ARBA00022692"/>
    </source>
</evidence>
<feature type="transmembrane region" description="Helical" evidence="6">
    <location>
        <begin position="400"/>
        <end position="420"/>
    </location>
</feature>
<evidence type="ECO:0000256" key="1">
    <source>
        <dbReference type="ARBA" id="ARBA00004141"/>
    </source>
</evidence>
<feature type="transmembrane region" description="Helical" evidence="6">
    <location>
        <begin position="465"/>
        <end position="487"/>
    </location>
</feature>
<evidence type="ECO:0000256" key="5">
    <source>
        <dbReference type="ARBA" id="ARBA00023136"/>
    </source>
</evidence>
<dbReference type="InterPro" id="IPR011265">
    <property type="entry name" value="GABA_permease"/>
</dbReference>